<dbReference type="GO" id="GO:0000036">
    <property type="term" value="F:acyl carrier activity"/>
    <property type="evidence" value="ECO:0007669"/>
    <property type="project" value="UniProtKB-UniRule"/>
</dbReference>
<dbReference type="Pfam" id="PF00550">
    <property type="entry name" value="PP-binding"/>
    <property type="match status" value="1"/>
</dbReference>
<dbReference type="InterPro" id="IPR009081">
    <property type="entry name" value="PP-bd_ACP"/>
</dbReference>
<comment type="function">
    <text evidence="1 8 10">Carrier of the growing fatty acid chain in fatty acid biosynthesis.</text>
</comment>
<proteinExistence type="inferred from homology"/>
<dbReference type="NCBIfam" id="NF002151">
    <property type="entry name" value="PRK00982.1-5"/>
    <property type="match status" value="1"/>
</dbReference>
<evidence type="ECO:0000256" key="1">
    <source>
        <dbReference type="ARBA" id="ARBA00003180"/>
    </source>
</evidence>
<evidence type="ECO:0000256" key="3">
    <source>
        <dbReference type="ARBA" id="ARBA00022516"/>
    </source>
</evidence>
<organism evidence="12 13">
    <name type="scientific">Halanaerobacter jeridensis</name>
    <dbReference type="NCBI Taxonomy" id="706427"/>
    <lineage>
        <taxon>Bacteria</taxon>
        <taxon>Bacillati</taxon>
        <taxon>Bacillota</taxon>
        <taxon>Clostridia</taxon>
        <taxon>Halanaerobiales</taxon>
        <taxon>Halobacteroidaceae</taxon>
        <taxon>Halanaerobacter</taxon>
    </lineage>
</organism>
<evidence type="ECO:0000256" key="2">
    <source>
        <dbReference type="ARBA" id="ARBA00022450"/>
    </source>
</evidence>
<keyword evidence="2 8" id="KW-0596">Phosphopantetheine</keyword>
<dbReference type="InterPro" id="IPR006162">
    <property type="entry name" value="Ppantetheine_attach_site"/>
</dbReference>
<feature type="modified residue" description="O-(pantetheine 4'-phosphoryl)serine" evidence="8">
    <location>
        <position position="35"/>
    </location>
</feature>
<dbReference type="SUPFAM" id="SSF47336">
    <property type="entry name" value="ACP-like"/>
    <property type="match status" value="1"/>
</dbReference>
<evidence type="ECO:0000313" key="13">
    <source>
        <dbReference type="Proteomes" id="UP000774000"/>
    </source>
</evidence>
<evidence type="ECO:0000256" key="4">
    <source>
        <dbReference type="ARBA" id="ARBA00022553"/>
    </source>
</evidence>
<feature type="domain" description="Carrier" evidence="11">
    <location>
        <begin position="1"/>
        <end position="75"/>
    </location>
</feature>
<dbReference type="Gene3D" id="1.10.1200.10">
    <property type="entry name" value="ACP-like"/>
    <property type="match status" value="1"/>
</dbReference>
<protein>
    <recommendedName>
        <fullName evidence="8 9">Acyl carrier protein</fullName>
        <shortName evidence="8">ACP</shortName>
    </recommendedName>
</protein>
<evidence type="ECO:0000313" key="12">
    <source>
        <dbReference type="EMBL" id="MBM7556592.1"/>
    </source>
</evidence>
<accession>A0A938XVX4</accession>
<dbReference type="GO" id="GO:0009245">
    <property type="term" value="P:lipid A biosynthetic process"/>
    <property type="evidence" value="ECO:0007669"/>
    <property type="project" value="TreeGrafter"/>
</dbReference>
<dbReference type="PROSITE" id="PS50075">
    <property type="entry name" value="CARRIER"/>
    <property type="match status" value="1"/>
</dbReference>
<dbReference type="NCBIfam" id="TIGR00517">
    <property type="entry name" value="acyl_carrier"/>
    <property type="match status" value="1"/>
</dbReference>
<dbReference type="PANTHER" id="PTHR20863">
    <property type="entry name" value="ACYL CARRIER PROTEIN"/>
    <property type="match status" value="1"/>
</dbReference>
<comment type="caution">
    <text evidence="12">The sequence shown here is derived from an EMBL/GenBank/DDBJ whole genome shotgun (WGS) entry which is preliminary data.</text>
</comment>
<keyword evidence="4 8" id="KW-0597">Phosphoprotein</keyword>
<dbReference type="Proteomes" id="UP000774000">
    <property type="component" value="Unassembled WGS sequence"/>
</dbReference>
<evidence type="ECO:0000256" key="9">
    <source>
        <dbReference type="NCBIfam" id="TIGR00517"/>
    </source>
</evidence>
<keyword evidence="5 8" id="KW-0276">Fatty acid metabolism</keyword>
<reference evidence="12" key="1">
    <citation type="submission" date="2021-01" db="EMBL/GenBank/DDBJ databases">
        <title>Genomic Encyclopedia of Type Strains, Phase IV (KMG-IV): sequencing the most valuable type-strain genomes for metagenomic binning, comparative biology and taxonomic classification.</title>
        <authorList>
            <person name="Goeker M."/>
        </authorList>
    </citation>
    <scope>NUCLEOTIDE SEQUENCE</scope>
    <source>
        <strain evidence="12">DSM 23230</strain>
    </source>
</reference>
<comment type="PTM">
    <text evidence="8">4'-phosphopantetheine is transferred from CoA to a specific serine of apo-ACP by AcpS. This modification is essential for activity because fatty acids are bound in thioester linkage to the sulfhydryl of the prosthetic group.</text>
</comment>
<comment type="pathway">
    <text evidence="8 10">Lipid metabolism; fatty acid biosynthesis.</text>
</comment>
<evidence type="ECO:0000256" key="6">
    <source>
        <dbReference type="ARBA" id="ARBA00023098"/>
    </source>
</evidence>
<keyword evidence="7 8" id="KW-0275">Fatty acid biosynthesis</keyword>
<dbReference type="InterPro" id="IPR020806">
    <property type="entry name" value="PKS_PP-bd"/>
</dbReference>
<keyword evidence="8" id="KW-0963">Cytoplasm</keyword>
<comment type="subcellular location">
    <subcellularLocation>
        <location evidence="8">Cytoplasm</location>
    </subcellularLocation>
</comment>
<comment type="PTM">
    <text evidence="10">4'-phosphopantetheine is transferred from CoA to a specific serine of apo-ACP by acpS.</text>
</comment>
<keyword evidence="6 8" id="KW-0443">Lipid metabolism</keyword>
<dbReference type="GO" id="GO:0016020">
    <property type="term" value="C:membrane"/>
    <property type="evidence" value="ECO:0007669"/>
    <property type="project" value="GOC"/>
</dbReference>
<evidence type="ECO:0000256" key="10">
    <source>
        <dbReference type="RuleBase" id="RU003545"/>
    </source>
</evidence>
<evidence type="ECO:0000256" key="5">
    <source>
        <dbReference type="ARBA" id="ARBA00022832"/>
    </source>
</evidence>
<sequence length="75" mass="8307">MDVAEKVKEIIAEELALDLEEVTEDATFDDLGADSLDIVEVVMAFEDEFDVAIPDEDAEEIGTVQDAIDYIEDIL</sequence>
<dbReference type="GO" id="GO:0000035">
    <property type="term" value="F:acyl binding"/>
    <property type="evidence" value="ECO:0007669"/>
    <property type="project" value="TreeGrafter"/>
</dbReference>
<dbReference type="PROSITE" id="PS00012">
    <property type="entry name" value="PHOSPHOPANTETHEINE"/>
    <property type="match status" value="1"/>
</dbReference>
<dbReference type="InterPro" id="IPR036736">
    <property type="entry name" value="ACP-like_sf"/>
</dbReference>
<dbReference type="GO" id="GO:0031177">
    <property type="term" value="F:phosphopantetheine binding"/>
    <property type="evidence" value="ECO:0007669"/>
    <property type="project" value="InterPro"/>
</dbReference>
<dbReference type="HAMAP" id="MF_01217">
    <property type="entry name" value="Acyl_carrier"/>
    <property type="match status" value="1"/>
</dbReference>
<dbReference type="RefSeq" id="WP_204701371.1">
    <property type="nucleotide sequence ID" value="NZ_JAFBDQ010000006.1"/>
</dbReference>
<dbReference type="AlphaFoldDB" id="A0A938XVX4"/>
<gene>
    <name evidence="8" type="primary">acpP</name>
    <name evidence="12" type="ORF">JOC47_001443</name>
</gene>
<dbReference type="EMBL" id="JAFBDQ010000006">
    <property type="protein sequence ID" value="MBM7556592.1"/>
    <property type="molecule type" value="Genomic_DNA"/>
</dbReference>
<dbReference type="InterPro" id="IPR003231">
    <property type="entry name" value="ACP"/>
</dbReference>
<dbReference type="SMART" id="SM00823">
    <property type="entry name" value="PKS_PP"/>
    <property type="match status" value="1"/>
</dbReference>
<evidence type="ECO:0000256" key="8">
    <source>
        <dbReference type="HAMAP-Rule" id="MF_01217"/>
    </source>
</evidence>
<dbReference type="GO" id="GO:0005829">
    <property type="term" value="C:cytosol"/>
    <property type="evidence" value="ECO:0007669"/>
    <property type="project" value="TreeGrafter"/>
</dbReference>
<dbReference type="NCBIfam" id="NF002148">
    <property type="entry name" value="PRK00982.1-2"/>
    <property type="match status" value="1"/>
</dbReference>
<dbReference type="PANTHER" id="PTHR20863:SF76">
    <property type="entry name" value="CARRIER DOMAIN-CONTAINING PROTEIN"/>
    <property type="match status" value="1"/>
</dbReference>
<dbReference type="NCBIfam" id="NF002150">
    <property type="entry name" value="PRK00982.1-4"/>
    <property type="match status" value="1"/>
</dbReference>
<evidence type="ECO:0000259" key="11">
    <source>
        <dbReference type="PROSITE" id="PS50075"/>
    </source>
</evidence>
<evidence type="ECO:0000256" key="7">
    <source>
        <dbReference type="ARBA" id="ARBA00023160"/>
    </source>
</evidence>
<keyword evidence="3 8" id="KW-0444">Lipid biosynthesis</keyword>
<keyword evidence="13" id="KW-1185">Reference proteome</keyword>
<comment type="similarity">
    <text evidence="8">Belongs to the acyl carrier protein (ACP) family.</text>
</comment>
<name>A0A938XVX4_9FIRM</name>